<dbReference type="GO" id="GO:0004767">
    <property type="term" value="F:sphingomyelin phosphodiesterase activity"/>
    <property type="evidence" value="ECO:0007669"/>
    <property type="project" value="InterPro"/>
</dbReference>
<dbReference type="SUPFAM" id="SSF56219">
    <property type="entry name" value="DNase I-like"/>
    <property type="match status" value="1"/>
</dbReference>
<protein>
    <submittedName>
        <fullName evidence="3">Endonuclease/exonuclease/phosphatase like protein</fullName>
    </submittedName>
</protein>
<dbReference type="EMBL" id="JAVEPI010000005">
    <property type="protein sequence ID" value="KAK1441833.1"/>
    <property type="molecule type" value="Genomic_DNA"/>
</dbReference>
<dbReference type="InterPro" id="IPR036691">
    <property type="entry name" value="Endo/exonu/phosph_ase_sf"/>
</dbReference>
<keyword evidence="3" id="KW-0255">Endonuclease</keyword>
<dbReference type="PANTHER" id="PTHR16320">
    <property type="entry name" value="SPHINGOMYELINASE FAMILY MEMBER"/>
    <property type="match status" value="1"/>
</dbReference>
<dbReference type="PANTHER" id="PTHR16320:SF23">
    <property type="entry name" value="SPHINGOMYELINASE C 1"/>
    <property type="match status" value="1"/>
</dbReference>
<evidence type="ECO:0000259" key="2">
    <source>
        <dbReference type="Pfam" id="PF03372"/>
    </source>
</evidence>
<evidence type="ECO:0000256" key="1">
    <source>
        <dbReference type="ARBA" id="ARBA00006335"/>
    </source>
</evidence>
<comment type="caution">
    <text evidence="3">The sequence shown here is derived from an EMBL/GenBank/DDBJ whole genome shotgun (WGS) entry which is preliminary data.</text>
</comment>
<dbReference type="InterPro" id="IPR038772">
    <property type="entry name" value="Sph/SMPD2-like"/>
</dbReference>
<dbReference type="Proteomes" id="UP001230268">
    <property type="component" value="Unassembled WGS sequence"/>
</dbReference>
<feature type="domain" description="Endonuclease/exonuclease/phosphatase" evidence="2">
    <location>
        <begin position="10"/>
        <end position="311"/>
    </location>
</feature>
<keyword evidence="4" id="KW-1185">Reference proteome</keyword>
<reference evidence="3" key="1">
    <citation type="submission" date="2023-08" db="EMBL/GenBank/DDBJ databases">
        <title>Draft sequence of the Babesia gibsoni genome.</title>
        <authorList>
            <person name="Yamagishi J.Y."/>
            <person name="Xuan X.X."/>
        </authorList>
    </citation>
    <scope>NUCLEOTIDE SEQUENCE</scope>
    <source>
        <strain evidence="3">Azabu</strain>
    </source>
</reference>
<gene>
    <name evidence="3" type="ORF">BgAZ_501650</name>
</gene>
<dbReference type="InterPro" id="IPR005135">
    <property type="entry name" value="Endo/exonuclease/phosphatase"/>
</dbReference>
<evidence type="ECO:0000313" key="4">
    <source>
        <dbReference type="Proteomes" id="UP001230268"/>
    </source>
</evidence>
<name>A0AAD8LLW2_BABGI</name>
<accession>A0AAD8LLW2</accession>
<comment type="similarity">
    <text evidence="1">Belongs to the neutral sphingomyelinase family.</text>
</comment>
<dbReference type="AlphaFoldDB" id="A0AAD8LLW2"/>
<evidence type="ECO:0000313" key="3">
    <source>
        <dbReference type="EMBL" id="KAK1441833.1"/>
    </source>
</evidence>
<dbReference type="Gene3D" id="3.60.10.10">
    <property type="entry name" value="Endonuclease/exonuclease/phosphatase"/>
    <property type="match status" value="1"/>
</dbReference>
<sequence>MSSVVPVTVMSYNIQGLSNVAYPIANLAVRMQSIISFLVTIVEKYAVDVLILQEVFTIGLYQGLKLALSSIMSYDTGIRIKATNAIDTWQHLLSICVPSLKLTPGGVIIFSKHEIREKKRFLYNTSILPDLVASKGVVLARIMINGRLLDVLGTHVQSHEGKAAEKVRTQQMTEVADWIGNKRGDYVLSESERIPAKDIPVVLAGDFNSCVIRDAEATQTLFRALENVCKPIFGDKEPEATYSTITNDFCRHQNKDEYDHVYDYILVGPNVEVQLPQTVVRDVLEEGIFVYKRFLRFFRNGTQEVRNVSDHYPVYATIGI</sequence>
<organism evidence="3 4">
    <name type="scientific">Babesia gibsoni</name>
    <dbReference type="NCBI Taxonomy" id="33632"/>
    <lineage>
        <taxon>Eukaryota</taxon>
        <taxon>Sar</taxon>
        <taxon>Alveolata</taxon>
        <taxon>Apicomplexa</taxon>
        <taxon>Aconoidasida</taxon>
        <taxon>Piroplasmida</taxon>
        <taxon>Babesiidae</taxon>
        <taxon>Babesia</taxon>
    </lineage>
</organism>
<proteinExistence type="inferred from homology"/>
<dbReference type="GO" id="GO:0004519">
    <property type="term" value="F:endonuclease activity"/>
    <property type="evidence" value="ECO:0007669"/>
    <property type="project" value="UniProtKB-KW"/>
</dbReference>
<keyword evidence="3" id="KW-0540">Nuclease</keyword>
<keyword evidence="3" id="KW-0378">Hydrolase</keyword>
<dbReference type="Pfam" id="PF03372">
    <property type="entry name" value="Exo_endo_phos"/>
    <property type="match status" value="1"/>
</dbReference>